<keyword evidence="2" id="KW-1185">Reference proteome</keyword>
<reference evidence="1 2" key="1">
    <citation type="journal article" date="2024" name="Plant Biotechnol. J.">
        <title>Genome and CRISPR/Cas9 system of a widespread forest tree (Populus alba) in the world.</title>
        <authorList>
            <person name="Liu Y.J."/>
            <person name="Jiang P.F."/>
            <person name="Han X.M."/>
            <person name="Li X.Y."/>
            <person name="Wang H.M."/>
            <person name="Wang Y.J."/>
            <person name="Wang X.X."/>
            <person name="Zeng Q.Y."/>
        </authorList>
    </citation>
    <scope>NUCLEOTIDE SEQUENCE [LARGE SCALE GENOMIC DNA]</scope>
    <source>
        <strain evidence="2">cv. PAL-ZL1</strain>
    </source>
</reference>
<evidence type="ECO:0000313" key="1">
    <source>
        <dbReference type="EMBL" id="KAL3596921.1"/>
    </source>
</evidence>
<sequence>MRPRMVGVNDKIGLRASKKLLSLFGKEGWNMVRNSSFTDVENAQVFRSPMRPETLSATSRHEIETCSLSKLKATIARFSGEGSGVTEYYTRSHSTIYVHEDGESE</sequence>
<protein>
    <submittedName>
        <fullName evidence="1">Uncharacterized protein</fullName>
    </submittedName>
</protein>
<dbReference type="Proteomes" id="UP000309997">
    <property type="component" value="Unassembled WGS sequence"/>
</dbReference>
<comment type="caution">
    <text evidence="1">The sequence shown here is derived from an EMBL/GenBank/DDBJ whole genome shotgun (WGS) entry which is preliminary data.</text>
</comment>
<dbReference type="EMBL" id="RCHU02000004">
    <property type="protein sequence ID" value="KAL3596921.1"/>
    <property type="molecule type" value="Genomic_DNA"/>
</dbReference>
<evidence type="ECO:0000313" key="2">
    <source>
        <dbReference type="Proteomes" id="UP000309997"/>
    </source>
</evidence>
<accession>A0ACC4CGF5</accession>
<name>A0ACC4CGF5_POPAL</name>
<proteinExistence type="predicted"/>
<gene>
    <name evidence="1" type="ORF">D5086_008558</name>
</gene>
<organism evidence="1 2">
    <name type="scientific">Populus alba</name>
    <name type="common">White poplar</name>
    <dbReference type="NCBI Taxonomy" id="43335"/>
    <lineage>
        <taxon>Eukaryota</taxon>
        <taxon>Viridiplantae</taxon>
        <taxon>Streptophyta</taxon>
        <taxon>Embryophyta</taxon>
        <taxon>Tracheophyta</taxon>
        <taxon>Spermatophyta</taxon>
        <taxon>Magnoliopsida</taxon>
        <taxon>eudicotyledons</taxon>
        <taxon>Gunneridae</taxon>
        <taxon>Pentapetalae</taxon>
        <taxon>rosids</taxon>
        <taxon>fabids</taxon>
        <taxon>Malpighiales</taxon>
        <taxon>Salicaceae</taxon>
        <taxon>Saliceae</taxon>
        <taxon>Populus</taxon>
    </lineage>
</organism>